<feature type="signal peptide" evidence="1">
    <location>
        <begin position="1"/>
        <end position="19"/>
    </location>
</feature>
<dbReference type="STRING" id="1166340.SAMN05192583_2703"/>
<accession>A0A1H8G4W3</accession>
<protein>
    <recommendedName>
        <fullName evidence="4">Lipoprotein</fullName>
    </recommendedName>
</protein>
<keyword evidence="3" id="KW-1185">Reference proteome</keyword>
<evidence type="ECO:0000313" key="3">
    <source>
        <dbReference type="Proteomes" id="UP000199206"/>
    </source>
</evidence>
<evidence type="ECO:0000313" key="2">
    <source>
        <dbReference type="EMBL" id="SEN39032.1"/>
    </source>
</evidence>
<evidence type="ECO:0000256" key="1">
    <source>
        <dbReference type="SAM" id="SignalP"/>
    </source>
</evidence>
<dbReference type="OrthoDB" id="7596589at2"/>
<proteinExistence type="predicted"/>
<dbReference type="Proteomes" id="UP000199206">
    <property type="component" value="Unassembled WGS sequence"/>
</dbReference>
<gene>
    <name evidence="2" type="ORF">SAMN05192583_2703</name>
</gene>
<dbReference type="RefSeq" id="WP_093666199.1">
    <property type="nucleotide sequence ID" value="NZ_FOCF01000006.1"/>
</dbReference>
<sequence>MSLRIATLSPALLLVAACAQTPADTARQVQVQQATQDDLQRKLAGLTPGKPTSCLPSSLTSARVQTQAFGSTLLYVAGRNLIYRNDTTGGCENAGRGDILVTQQYNGRACSGDIATTVDQYTRSFTGSCALRDFVPYSRPR</sequence>
<name>A0A1H8G4W3_9SPHN</name>
<organism evidence="2 3">
    <name type="scientific">Sphingomonas gellani</name>
    <dbReference type="NCBI Taxonomy" id="1166340"/>
    <lineage>
        <taxon>Bacteria</taxon>
        <taxon>Pseudomonadati</taxon>
        <taxon>Pseudomonadota</taxon>
        <taxon>Alphaproteobacteria</taxon>
        <taxon>Sphingomonadales</taxon>
        <taxon>Sphingomonadaceae</taxon>
        <taxon>Sphingomonas</taxon>
    </lineage>
</organism>
<dbReference type="PROSITE" id="PS51257">
    <property type="entry name" value="PROKAR_LIPOPROTEIN"/>
    <property type="match status" value="1"/>
</dbReference>
<dbReference type="EMBL" id="FOCF01000006">
    <property type="protein sequence ID" value="SEN39032.1"/>
    <property type="molecule type" value="Genomic_DNA"/>
</dbReference>
<feature type="chain" id="PRO_5011514179" description="Lipoprotein" evidence="1">
    <location>
        <begin position="20"/>
        <end position="141"/>
    </location>
</feature>
<evidence type="ECO:0008006" key="4">
    <source>
        <dbReference type="Google" id="ProtNLM"/>
    </source>
</evidence>
<reference evidence="3" key="1">
    <citation type="submission" date="2016-10" db="EMBL/GenBank/DDBJ databases">
        <authorList>
            <person name="Varghese N."/>
            <person name="Submissions S."/>
        </authorList>
    </citation>
    <scope>NUCLEOTIDE SEQUENCE [LARGE SCALE GENOMIC DNA]</scope>
    <source>
        <strain evidence="3">S6-262</strain>
    </source>
</reference>
<dbReference type="AlphaFoldDB" id="A0A1H8G4W3"/>
<keyword evidence="1" id="KW-0732">Signal</keyword>